<gene>
    <name evidence="2" type="ordered locus">Gbem_2662</name>
</gene>
<dbReference type="OrthoDB" id="9993459at2"/>
<feature type="transmembrane region" description="Helical" evidence="1">
    <location>
        <begin position="35"/>
        <end position="59"/>
    </location>
</feature>
<protein>
    <submittedName>
        <fullName evidence="2">Uncharacterized protein</fullName>
    </submittedName>
</protein>
<dbReference type="RefSeq" id="WP_012531091.1">
    <property type="nucleotide sequence ID" value="NC_011146.1"/>
</dbReference>
<dbReference type="AlphaFoldDB" id="B5EHD4"/>
<accession>B5EHD4</accession>
<dbReference type="Proteomes" id="UP000008825">
    <property type="component" value="Chromosome"/>
</dbReference>
<evidence type="ECO:0000313" key="3">
    <source>
        <dbReference type="Proteomes" id="UP000008825"/>
    </source>
</evidence>
<evidence type="ECO:0000256" key="1">
    <source>
        <dbReference type="SAM" id="Phobius"/>
    </source>
</evidence>
<feature type="transmembrane region" description="Helical" evidence="1">
    <location>
        <begin position="6"/>
        <end position="23"/>
    </location>
</feature>
<dbReference type="STRING" id="404380.Gbem_2662"/>
<reference evidence="2 3" key="2">
    <citation type="journal article" date="2010" name="BMC Genomics">
        <title>The genome of Geobacter bemidjiensis, exemplar for the subsurface clade of Geobacter species that predominate in Fe(III)-reducing subsurface environments.</title>
        <authorList>
            <person name="Aklujkar M."/>
            <person name="Young N.D."/>
            <person name="Holmes D."/>
            <person name="Chavan M."/>
            <person name="Risso C."/>
            <person name="Kiss H.E."/>
            <person name="Han C.S."/>
            <person name="Land M.L."/>
            <person name="Lovley D.R."/>
        </authorList>
    </citation>
    <scope>NUCLEOTIDE SEQUENCE [LARGE SCALE GENOMIC DNA]</scope>
    <source>
        <strain evidence="3">ATCC BAA-1014 / DSM 16622 / JCM 12645 / Bem</strain>
    </source>
</reference>
<evidence type="ECO:0000313" key="2">
    <source>
        <dbReference type="EMBL" id="ACH39670.1"/>
    </source>
</evidence>
<dbReference type="HOGENOM" id="CLU_2193188_0_0_7"/>
<dbReference type="EMBL" id="CP001124">
    <property type="protein sequence ID" value="ACH39670.1"/>
    <property type="molecule type" value="Genomic_DNA"/>
</dbReference>
<keyword evidence="1" id="KW-1133">Transmembrane helix</keyword>
<dbReference type="KEGG" id="gbm:Gbem_2662"/>
<name>B5EHD4_CITBB</name>
<sequence>MPNHLLIYVIVALNAGCQVMLIWRLKLERAMKWTFCALSLGVPLLVAVAVRVLVATGVIHARVAEQSGIEHFVTILASALLIAGPLLATGSAVIYQRSKRSERLLQAQ</sequence>
<keyword evidence="3" id="KW-1185">Reference proteome</keyword>
<keyword evidence="1" id="KW-0812">Transmembrane</keyword>
<proteinExistence type="predicted"/>
<reference evidence="2 3" key="1">
    <citation type="submission" date="2008-07" db="EMBL/GenBank/DDBJ databases">
        <title>Complete sequence of Geobacter bemidjiensis BEM.</title>
        <authorList>
            <consortium name="US DOE Joint Genome Institute"/>
            <person name="Lucas S."/>
            <person name="Copeland A."/>
            <person name="Lapidus A."/>
            <person name="Glavina del Rio T."/>
            <person name="Dalin E."/>
            <person name="Tice H."/>
            <person name="Bruce D."/>
            <person name="Goodwin L."/>
            <person name="Pitluck S."/>
            <person name="Kiss H."/>
            <person name="Brettin T."/>
            <person name="Detter J.C."/>
            <person name="Han C."/>
            <person name="Kuske C.R."/>
            <person name="Schmutz J."/>
            <person name="Larimer F."/>
            <person name="Land M."/>
            <person name="Hauser L."/>
            <person name="Kyrpides N."/>
            <person name="Lykidis A."/>
            <person name="Lovley D."/>
            <person name="Richardson P."/>
        </authorList>
    </citation>
    <scope>NUCLEOTIDE SEQUENCE [LARGE SCALE GENOMIC DNA]</scope>
    <source>
        <strain evidence="3">ATCC BAA-1014 / DSM 16622 / JCM 12645 / Bem</strain>
    </source>
</reference>
<keyword evidence="1" id="KW-0472">Membrane</keyword>
<feature type="transmembrane region" description="Helical" evidence="1">
    <location>
        <begin position="71"/>
        <end position="95"/>
    </location>
</feature>
<organism evidence="2 3">
    <name type="scientific">Citrifermentans bemidjiense (strain ATCC BAA-1014 / DSM 16622 / JCM 12645 / Bem)</name>
    <name type="common">Geobacter bemidjiensis</name>
    <dbReference type="NCBI Taxonomy" id="404380"/>
    <lineage>
        <taxon>Bacteria</taxon>
        <taxon>Pseudomonadati</taxon>
        <taxon>Thermodesulfobacteriota</taxon>
        <taxon>Desulfuromonadia</taxon>
        <taxon>Geobacterales</taxon>
        <taxon>Geobacteraceae</taxon>
        <taxon>Citrifermentans</taxon>
    </lineage>
</organism>